<evidence type="ECO:0000256" key="1">
    <source>
        <dbReference type="SAM" id="Coils"/>
    </source>
</evidence>
<keyword evidence="4" id="KW-1185">Reference proteome</keyword>
<feature type="coiled-coil region" evidence="1">
    <location>
        <begin position="484"/>
        <end position="525"/>
    </location>
</feature>
<organism evidence="3 4">
    <name type="scientific">Maioricimonas rarisocia</name>
    <dbReference type="NCBI Taxonomy" id="2528026"/>
    <lineage>
        <taxon>Bacteria</taxon>
        <taxon>Pseudomonadati</taxon>
        <taxon>Planctomycetota</taxon>
        <taxon>Planctomycetia</taxon>
        <taxon>Planctomycetales</taxon>
        <taxon>Planctomycetaceae</taxon>
        <taxon>Maioricimonas</taxon>
    </lineage>
</organism>
<keyword evidence="1" id="KW-0175">Coiled coil</keyword>
<accession>A0A517Z3B7</accession>
<dbReference type="PANTHER" id="PTHR41259">
    <property type="entry name" value="DOUBLE-STRAND BREAK REPAIR RAD50 ATPASE, PUTATIVE-RELATED"/>
    <property type="match status" value="1"/>
</dbReference>
<dbReference type="RefSeq" id="WP_197444152.1">
    <property type="nucleotide sequence ID" value="NZ_CP036275.1"/>
</dbReference>
<gene>
    <name evidence="3" type="ORF">Mal4_12680</name>
</gene>
<dbReference type="Pfam" id="PF13514">
    <property type="entry name" value="AAA_27"/>
    <property type="match status" value="1"/>
</dbReference>
<dbReference type="Proteomes" id="UP000320496">
    <property type="component" value="Chromosome"/>
</dbReference>
<feature type="coiled-coil region" evidence="1">
    <location>
        <begin position="179"/>
        <end position="233"/>
    </location>
</feature>
<dbReference type="SUPFAM" id="SSF52540">
    <property type="entry name" value="P-loop containing nucleoside triphosphate hydrolases"/>
    <property type="match status" value="1"/>
</dbReference>
<reference evidence="3 4" key="1">
    <citation type="submission" date="2019-02" db="EMBL/GenBank/DDBJ databases">
        <title>Deep-cultivation of Planctomycetes and their phenomic and genomic characterization uncovers novel biology.</title>
        <authorList>
            <person name="Wiegand S."/>
            <person name="Jogler M."/>
            <person name="Boedeker C."/>
            <person name="Pinto D."/>
            <person name="Vollmers J."/>
            <person name="Rivas-Marin E."/>
            <person name="Kohn T."/>
            <person name="Peeters S.H."/>
            <person name="Heuer A."/>
            <person name="Rast P."/>
            <person name="Oberbeckmann S."/>
            <person name="Bunk B."/>
            <person name="Jeske O."/>
            <person name="Meyerdierks A."/>
            <person name="Storesund J.E."/>
            <person name="Kallscheuer N."/>
            <person name="Luecker S."/>
            <person name="Lage O.M."/>
            <person name="Pohl T."/>
            <person name="Merkel B.J."/>
            <person name="Hornburger P."/>
            <person name="Mueller R.-W."/>
            <person name="Bruemmer F."/>
            <person name="Labrenz M."/>
            <person name="Spormann A.M."/>
            <person name="Op den Camp H."/>
            <person name="Overmann J."/>
            <person name="Amann R."/>
            <person name="Jetten M.S.M."/>
            <person name="Mascher T."/>
            <person name="Medema M.H."/>
            <person name="Devos D.P."/>
            <person name="Kaster A.-K."/>
            <person name="Ovreas L."/>
            <person name="Rohde M."/>
            <person name="Galperin M.Y."/>
            <person name="Jogler C."/>
        </authorList>
    </citation>
    <scope>NUCLEOTIDE SEQUENCE [LARGE SCALE GENOMIC DNA]</scope>
    <source>
        <strain evidence="3 4">Mal4</strain>
    </source>
</reference>
<name>A0A517Z3B7_9PLAN</name>
<protein>
    <submittedName>
        <fullName evidence="3">Chromosome segregation protein</fullName>
    </submittedName>
</protein>
<dbReference type="PANTHER" id="PTHR41259:SF1">
    <property type="entry name" value="DOUBLE-STRAND BREAK REPAIR RAD50 ATPASE, PUTATIVE-RELATED"/>
    <property type="match status" value="1"/>
</dbReference>
<feature type="coiled-coil region" evidence="1">
    <location>
        <begin position="664"/>
        <end position="765"/>
    </location>
</feature>
<evidence type="ECO:0000313" key="3">
    <source>
        <dbReference type="EMBL" id="QDU36965.1"/>
    </source>
</evidence>
<dbReference type="KEGG" id="mri:Mal4_12680"/>
<dbReference type="EMBL" id="CP036275">
    <property type="protein sequence ID" value="QDU36965.1"/>
    <property type="molecule type" value="Genomic_DNA"/>
</dbReference>
<evidence type="ECO:0000313" key="4">
    <source>
        <dbReference type="Proteomes" id="UP000320496"/>
    </source>
</evidence>
<sequence length="1177" mass="133237">MKIAELKLIAFGPFTDQTLDLSAGAEGLHVIHGPNEAGKSSTLRAIRDLLFGIPSRSDDNFLHAYPKMRLGGTLANRQGERLEFVRRKGNKGTLRDGEDRGQIGDDALLPFIGTVGENLFETLFGIDYDRLHAGGQEILAEGGEIGKLLFSAGGVGNLKQHEADLQERLDDLYKAGGKKQVVSELLRDLREKQKELRELQLSADVWTTHEQNLREAEKRYGQLDAELRERRGERDRLDRFRAALPSISRWRQACESLDDLGEGPLLPDDFGERRDHVLPALALAESRQQEANTRLSQIVEELGDLDVSDDLLAEHELIGGLQKKLGRYDSAMQDRPGLSNKRETADELARELLRDLGREPDLAQIDSLRIPTTQRTRIHELASESGSLVERLKVARSTVQELTGELARAEEELKDLGQPGDAGEIRAAVQQVLQRGNLEEQRDEIRQDVQQRQSDADVLLAQLPLWKGTIEECERLAVPAEETIERFDAEFRSLESERVQLRSRQEEVEGELQRLQTELDRLEGGGEIPTEQELEEARQQRDRGWRLILQEWQQKEADESAKEWLSRYPGIDDLAEAYRVSVAGADDLADRLRREADRVAEKQQLSSQRSRLEDQLKELEAKLGEVGDRLEQKEEEWKNQWQPLGIVPRTPPEMRSWRSQQQELSRHCAELRATRSRMAELEEVIDAARSSLIQVLSAAGLGDGSDGMSLRELLQRCQSRLEEIDQQTNEFDRLMERQEDVRRRLEKAGREEETAESELKAWRDQWAKAIEPLGLEAEASARQVTEMLEQVNRLFDQFNDSRSFASRIEEIDRFVEQFEQEVRGIANRLAPEIAEQPVVEIAALLNRSLQEATRLEQQRNTLRSEQEKTQQRLNAATEEIRTLRAELDQLRELAGCSSSDDLQDVWQTFLERRELKGKQSAAEDQLRQFSGGLTVEEFVAAAEQENPDELGHRIEELDRQIRTLQAELEQVITRIADEKNALKQWGGSDAAAEAAEQCQQTIAALEEKVREFAVVHVASRVLSVGMEQYRKRNQGPILGRASELFARLTLGSFSELRPDTNDKGEPILTGVRGDGKVALPVEAMSDGTHDQLFLALRIASVENWNSHHEPMPFVVDDILLSFDDDRARAALGVLAELSQTTQVLFFTHHQHLVDLAREAVEGSQLFVHSLNGAGVAV</sequence>
<dbReference type="InterPro" id="IPR027417">
    <property type="entry name" value="P-loop_NTPase"/>
</dbReference>
<feature type="coiled-coil region" evidence="1">
    <location>
        <begin position="392"/>
        <end position="455"/>
    </location>
</feature>
<feature type="domain" description="YhaN AAA" evidence="2">
    <location>
        <begin position="1"/>
        <end position="206"/>
    </location>
</feature>
<dbReference type="Gene3D" id="3.40.50.300">
    <property type="entry name" value="P-loop containing nucleotide triphosphate hydrolases"/>
    <property type="match status" value="2"/>
</dbReference>
<dbReference type="AlphaFoldDB" id="A0A517Z3B7"/>
<feature type="coiled-coil region" evidence="1">
    <location>
        <begin position="954"/>
        <end position="1008"/>
    </location>
</feature>
<proteinExistence type="predicted"/>
<evidence type="ECO:0000259" key="2">
    <source>
        <dbReference type="Pfam" id="PF13514"/>
    </source>
</evidence>
<dbReference type="InterPro" id="IPR038734">
    <property type="entry name" value="YhaN_AAA"/>
</dbReference>
<feature type="coiled-coil region" evidence="1">
    <location>
        <begin position="845"/>
        <end position="893"/>
    </location>
</feature>
<feature type="coiled-coil region" evidence="1">
    <location>
        <begin position="582"/>
        <end position="636"/>
    </location>
</feature>